<protein>
    <submittedName>
        <fullName evidence="2">Uncharacterized protein</fullName>
    </submittedName>
</protein>
<evidence type="ECO:0000256" key="1">
    <source>
        <dbReference type="SAM" id="MobiDB-lite"/>
    </source>
</evidence>
<dbReference type="EMBL" id="JAUSVS010000002">
    <property type="protein sequence ID" value="MDQ0463355.1"/>
    <property type="molecule type" value="Genomic_DNA"/>
</dbReference>
<reference evidence="2 3" key="1">
    <citation type="submission" date="2023-07" db="EMBL/GenBank/DDBJ databases">
        <title>Genomic Encyclopedia of Type Strains, Phase IV (KMG-IV): sequencing the most valuable type-strain genomes for metagenomic binning, comparative biology and taxonomic classification.</title>
        <authorList>
            <person name="Goeker M."/>
        </authorList>
    </citation>
    <scope>NUCLEOTIDE SEQUENCE [LARGE SCALE GENOMIC DNA]</scope>
    <source>
        <strain evidence="2 3">DSM 18695</strain>
    </source>
</reference>
<organism evidence="2 3">
    <name type="scientific">Caulobacter ginsengisoli</name>
    <dbReference type="NCBI Taxonomy" id="400775"/>
    <lineage>
        <taxon>Bacteria</taxon>
        <taxon>Pseudomonadati</taxon>
        <taxon>Pseudomonadota</taxon>
        <taxon>Alphaproteobacteria</taxon>
        <taxon>Caulobacterales</taxon>
        <taxon>Caulobacteraceae</taxon>
        <taxon>Caulobacter</taxon>
    </lineage>
</organism>
<gene>
    <name evidence="2" type="ORF">QO010_001126</name>
</gene>
<feature type="compositionally biased region" description="Polar residues" evidence="1">
    <location>
        <begin position="50"/>
        <end position="60"/>
    </location>
</feature>
<sequence>MVFLTLFTASCAAACLLVATLMRSSRFLTHLFDDQPAAKNPAVSGPPSLTLVSNRTQPEL</sequence>
<dbReference type="RefSeq" id="WP_307347151.1">
    <property type="nucleotide sequence ID" value="NZ_JAUSVS010000002.1"/>
</dbReference>
<dbReference type="Proteomes" id="UP001228905">
    <property type="component" value="Unassembled WGS sequence"/>
</dbReference>
<comment type="caution">
    <text evidence="2">The sequence shown here is derived from an EMBL/GenBank/DDBJ whole genome shotgun (WGS) entry which is preliminary data.</text>
</comment>
<feature type="region of interest" description="Disordered" evidence="1">
    <location>
        <begin position="39"/>
        <end position="60"/>
    </location>
</feature>
<name>A0ABU0IMY3_9CAUL</name>
<accession>A0ABU0IMY3</accession>
<evidence type="ECO:0000313" key="2">
    <source>
        <dbReference type="EMBL" id="MDQ0463355.1"/>
    </source>
</evidence>
<evidence type="ECO:0000313" key="3">
    <source>
        <dbReference type="Proteomes" id="UP001228905"/>
    </source>
</evidence>
<proteinExistence type="predicted"/>
<keyword evidence="3" id="KW-1185">Reference proteome</keyword>